<keyword evidence="4" id="KW-1185">Reference proteome</keyword>
<feature type="domain" description="HTH cro/C1-type" evidence="2">
    <location>
        <begin position="20"/>
        <end position="73"/>
    </location>
</feature>
<dbReference type="PANTHER" id="PTHR46797">
    <property type="entry name" value="HTH-TYPE TRANSCRIPTIONAL REGULATOR"/>
    <property type="match status" value="1"/>
</dbReference>
<dbReference type="InterPro" id="IPR011051">
    <property type="entry name" value="RmlC_Cupin_sf"/>
</dbReference>
<dbReference type="PROSITE" id="PS50943">
    <property type="entry name" value="HTH_CROC1"/>
    <property type="match status" value="1"/>
</dbReference>
<dbReference type="SMART" id="SM00530">
    <property type="entry name" value="HTH_XRE"/>
    <property type="match status" value="1"/>
</dbReference>
<dbReference type="PANTHER" id="PTHR46797:SF1">
    <property type="entry name" value="METHYLPHOSPHONATE SYNTHASE"/>
    <property type="match status" value="1"/>
</dbReference>
<dbReference type="InterPro" id="IPR001387">
    <property type="entry name" value="Cro/C1-type_HTH"/>
</dbReference>
<dbReference type="Gene3D" id="1.10.260.40">
    <property type="entry name" value="lambda repressor-like DNA-binding domains"/>
    <property type="match status" value="1"/>
</dbReference>
<dbReference type="Pfam" id="PF01381">
    <property type="entry name" value="HTH_3"/>
    <property type="match status" value="1"/>
</dbReference>
<organism evidence="3 4">
    <name type="scientific">Galactobacter valiniphilus</name>
    <dbReference type="NCBI Taxonomy" id="2676122"/>
    <lineage>
        <taxon>Bacteria</taxon>
        <taxon>Bacillati</taxon>
        <taxon>Actinomycetota</taxon>
        <taxon>Actinomycetes</taxon>
        <taxon>Micrococcales</taxon>
        <taxon>Micrococcaceae</taxon>
        <taxon>Galactobacter</taxon>
    </lineage>
</organism>
<evidence type="ECO:0000256" key="1">
    <source>
        <dbReference type="ARBA" id="ARBA00023125"/>
    </source>
</evidence>
<reference evidence="3 4" key="1">
    <citation type="submission" date="2018-07" db="EMBL/GenBank/DDBJ databases">
        <title>Arthrobacter sp. nov., isolated from raw cow's milk with high bacterial count.</title>
        <authorList>
            <person name="Hahne J."/>
            <person name="Isele D."/>
            <person name="Lipski A."/>
        </authorList>
    </citation>
    <scope>NUCLEOTIDE SEQUENCE [LARGE SCALE GENOMIC DNA]</scope>
    <source>
        <strain evidence="3 4">JZ R-35</strain>
    </source>
</reference>
<sequence>MPPETGPADATRAAIAQHARALRTAQGMSVRALAEAAGISPALVSQLEHGQANPTVEVLAAVASALGTSLSELAKIPQSGPTVLRAPVKGSGEDLEGRTLLPSAGARRVEMYEMFLAPEAGQQSAPHGVGSEEVAYVVSGAVTVSTDEWSVLLKVGDAIRFPAEAEHAYRAGARGVRLVTAVSMPTA</sequence>
<dbReference type="RefSeq" id="WP_119425397.1">
    <property type="nucleotide sequence ID" value="NZ_QQXK01000026.1"/>
</dbReference>
<dbReference type="Pfam" id="PF07883">
    <property type="entry name" value="Cupin_2"/>
    <property type="match status" value="1"/>
</dbReference>
<dbReference type="CDD" id="cd00093">
    <property type="entry name" value="HTH_XRE"/>
    <property type="match status" value="1"/>
</dbReference>
<protein>
    <submittedName>
        <fullName evidence="3">XRE family transcriptional regulator</fullName>
    </submittedName>
</protein>
<dbReference type="EMBL" id="QQXK01000026">
    <property type="protein sequence ID" value="RII41481.1"/>
    <property type="molecule type" value="Genomic_DNA"/>
</dbReference>
<dbReference type="CDD" id="cd02209">
    <property type="entry name" value="cupin_XRE_C"/>
    <property type="match status" value="1"/>
</dbReference>
<dbReference type="GO" id="GO:0005829">
    <property type="term" value="C:cytosol"/>
    <property type="evidence" value="ECO:0007669"/>
    <property type="project" value="TreeGrafter"/>
</dbReference>
<dbReference type="SUPFAM" id="SSF51182">
    <property type="entry name" value="RmlC-like cupins"/>
    <property type="match status" value="1"/>
</dbReference>
<evidence type="ECO:0000313" key="4">
    <source>
        <dbReference type="Proteomes" id="UP000265419"/>
    </source>
</evidence>
<dbReference type="GO" id="GO:0003700">
    <property type="term" value="F:DNA-binding transcription factor activity"/>
    <property type="evidence" value="ECO:0007669"/>
    <property type="project" value="TreeGrafter"/>
</dbReference>
<dbReference type="GO" id="GO:0003677">
    <property type="term" value="F:DNA binding"/>
    <property type="evidence" value="ECO:0007669"/>
    <property type="project" value="UniProtKB-KW"/>
</dbReference>
<dbReference type="InterPro" id="IPR010982">
    <property type="entry name" value="Lambda_DNA-bd_dom_sf"/>
</dbReference>
<dbReference type="Gene3D" id="2.60.120.10">
    <property type="entry name" value="Jelly Rolls"/>
    <property type="match status" value="1"/>
</dbReference>
<proteinExistence type="predicted"/>
<dbReference type="InterPro" id="IPR050807">
    <property type="entry name" value="TransReg_Diox_bact_type"/>
</dbReference>
<evidence type="ECO:0000313" key="3">
    <source>
        <dbReference type="EMBL" id="RII41481.1"/>
    </source>
</evidence>
<keyword evidence="1" id="KW-0238">DNA-binding</keyword>
<dbReference type="InterPro" id="IPR013096">
    <property type="entry name" value="Cupin_2"/>
</dbReference>
<dbReference type="Proteomes" id="UP000265419">
    <property type="component" value="Unassembled WGS sequence"/>
</dbReference>
<evidence type="ECO:0000259" key="2">
    <source>
        <dbReference type="PROSITE" id="PS50943"/>
    </source>
</evidence>
<comment type="caution">
    <text evidence="3">The sequence shown here is derived from an EMBL/GenBank/DDBJ whole genome shotgun (WGS) entry which is preliminary data.</text>
</comment>
<dbReference type="AlphaFoldDB" id="A0A399J7L1"/>
<accession>A0A399J7L1</accession>
<dbReference type="SUPFAM" id="SSF47413">
    <property type="entry name" value="lambda repressor-like DNA-binding domains"/>
    <property type="match status" value="1"/>
</dbReference>
<name>A0A399J7L1_9MICC</name>
<dbReference type="InterPro" id="IPR014710">
    <property type="entry name" value="RmlC-like_jellyroll"/>
</dbReference>
<gene>
    <name evidence="3" type="ORF">DWB68_12180</name>
</gene>